<name>A0ABU1DK14_9HYPH</name>
<reference evidence="3" key="1">
    <citation type="submission" date="2020-10" db="EMBL/GenBank/DDBJ databases">
        <authorList>
            <person name="Abbas A."/>
            <person name="Razzaq R."/>
            <person name="Waqas M."/>
            <person name="Abbas N."/>
            <person name="Nielsen T.K."/>
            <person name="Hansen L.H."/>
            <person name="Hussain S."/>
            <person name="Shahid M."/>
        </authorList>
    </citation>
    <scope>NUCLEOTIDE SEQUENCE</scope>
    <source>
        <strain evidence="3">S14</strain>
    </source>
</reference>
<dbReference type="Gene3D" id="3.10.450.40">
    <property type="match status" value="1"/>
</dbReference>
<gene>
    <name evidence="3" type="ORF">IHQ68_17610</name>
</gene>
<comment type="caution">
    <text evidence="3">The sequence shown here is derived from an EMBL/GenBank/DDBJ whole genome shotgun (WGS) entry which is preliminary data.</text>
</comment>
<accession>A0ABU1DK14</accession>
<protein>
    <submittedName>
        <fullName evidence="3">PepSY domain-containing protein</fullName>
    </submittedName>
</protein>
<organism evidence="3 4">
    <name type="scientific">Chelatococcus sambhunathii</name>
    <dbReference type="NCBI Taxonomy" id="363953"/>
    <lineage>
        <taxon>Bacteria</taxon>
        <taxon>Pseudomonadati</taxon>
        <taxon>Pseudomonadota</taxon>
        <taxon>Alphaproteobacteria</taxon>
        <taxon>Hyphomicrobiales</taxon>
        <taxon>Chelatococcaceae</taxon>
        <taxon>Chelatococcus</taxon>
    </lineage>
</organism>
<feature type="domain" description="PepSY" evidence="2">
    <location>
        <begin position="170"/>
        <end position="218"/>
    </location>
</feature>
<feature type="region of interest" description="Disordered" evidence="1">
    <location>
        <begin position="69"/>
        <end position="89"/>
    </location>
</feature>
<sequence>MDPGASARLFRRFRLGAGRAALSRNNRGRGSLLSAVPVPMDIMTSTPASAWIAAATLLLATASLSVAQDAQNPGPSRSQSVTTTGNVDARFRLPHAIERAEREAPGKATAAEFSPFPNGGGALEVTVMRPDKSVVKYRVDANTGDTVNVTEQTVEGYVTRLDPPTLSSSKVSMTSAIAAAEARVVGGTAIGAEAQRDSGALTYEVTVLKDGAETDLTIAQDGTVAER</sequence>
<evidence type="ECO:0000313" key="4">
    <source>
        <dbReference type="Proteomes" id="UP001181622"/>
    </source>
</evidence>
<feature type="compositionally biased region" description="Polar residues" evidence="1">
    <location>
        <begin position="69"/>
        <end position="86"/>
    </location>
</feature>
<dbReference type="EMBL" id="JADBEO010000051">
    <property type="protein sequence ID" value="MDR4308439.1"/>
    <property type="molecule type" value="Genomic_DNA"/>
</dbReference>
<dbReference type="Proteomes" id="UP001181622">
    <property type="component" value="Unassembled WGS sequence"/>
</dbReference>
<feature type="domain" description="PepSY" evidence="2">
    <location>
        <begin position="96"/>
        <end position="147"/>
    </location>
</feature>
<evidence type="ECO:0000256" key="1">
    <source>
        <dbReference type="SAM" id="MobiDB-lite"/>
    </source>
</evidence>
<dbReference type="Pfam" id="PF03413">
    <property type="entry name" value="PepSY"/>
    <property type="match status" value="2"/>
</dbReference>
<dbReference type="RefSeq" id="WP_309394199.1">
    <property type="nucleotide sequence ID" value="NZ_JADBEO010000051.1"/>
</dbReference>
<dbReference type="InterPro" id="IPR025711">
    <property type="entry name" value="PepSY"/>
</dbReference>
<keyword evidence="4" id="KW-1185">Reference proteome</keyword>
<proteinExistence type="predicted"/>
<evidence type="ECO:0000313" key="3">
    <source>
        <dbReference type="EMBL" id="MDR4308439.1"/>
    </source>
</evidence>
<evidence type="ECO:0000259" key="2">
    <source>
        <dbReference type="Pfam" id="PF03413"/>
    </source>
</evidence>